<evidence type="ECO:0000313" key="2">
    <source>
        <dbReference type="Proteomes" id="UP000654075"/>
    </source>
</evidence>
<sequence length="178" mass="19828">MQAHSWNEDSVVGRRSDDWKDVVMTLARQHIERRGLVPMSYWVAQEEMDRIQGSAGSAAAIAQSPMSGRRIHIMTNYPARFTGNTIIVDDASDPKKLVPALELPVMLAQVSGKQRSRGPSLLSFVEAKTNPSAEDRCWLFQVDGKYAQLVRFMEGLGRCGAILHDEVPLPKQLMHVGL</sequence>
<gene>
    <name evidence="1" type="ORF">PGLA1383_LOCUS8371</name>
</gene>
<accession>A0A813DNZ0</accession>
<dbReference type="AlphaFoldDB" id="A0A813DNZ0"/>
<organism evidence="1 2">
    <name type="scientific">Polarella glacialis</name>
    <name type="common">Dinoflagellate</name>
    <dbReference type="NCBI Taxonomy" id="89957"/>
    <lineage>
        <taxon>Eukaryota</taxon>
        <taxon>Sar</taxon>
        <taxon>Alveolata</taxon>
        <taxon>Dinophyceae</taxon>
        <taxon>Suessiales</taxon>
        <taxon>Suessiaceae</taxon>
        <taxon>Polarella</taxon>
    </lineage>
</organism>
<proteinExistence type="predicted"/>
<name>A0A813DNZ0_POLGL</name>
<dbReference type="EMBL" id="CAJNNV010003787">
    <property type="protein sequence ID" value="CAE8589621.1"/>
    <property type="molecule type" value="Genomic_DNA"/>
</dbReference>
<evidence type="ECO:0000313" key="1">
    <source>
        <dbReference type="EMBL" id="CAE8589621.1"/>
    </source>
</evidence>
<reference evidence="1" key="1">
    <citation type="submission" date="2021-02" db="EMBL/GenBank/DDBJ databases">
        <authorList>
            <person name="Dougan E. K."/>
            <person name="Rhodes N."/>
            <person name="Thang M."/>
            <person name="Chan C."/>
        </authorList>
    </citation>
    <scope>NUCLEOTIDE SEQUENCE</scope>
</reference>
<comment type="caution">
    <text evidence="1">The sequence shown here is derived from an EMBL/GenBank/DDBJ whole genome shotgun (WGS) entry which is preliminary data.</text>
</comment>
<protein>
    <submittedName>
        <fullName evidence="1">Uncharacterized protein</fullName>
    </submittedName>
</protein>
<dbReference type="Proteomes" id="UP000654075">
    <property type="component" value="Unassembled WGS sequence"/>
</dbReference>
<feature type="non-terminal residue" evidence="1">
    <location>
        <position position="178"/>
    </location>
</feature>
<keyword evidence="2" id="KW-1185">Reference proteome</keyword>